<dbReference type="AlphaFoldDB" id="A0A377E2S4"/>
<reference evidence="1 2" key="1">
    <citation type="submission" date="2018-06" db="EMBL/GenBank/DDBJ databases">
        <authorList>
            <consortium name="Pathogen Informatics"/>
            <person name="Doyle S."/>
        </authorList>
    </citation>
    <scope>NUCLEOTIDE SEQUENCE [LARGE SCALE GENOMIC DNA]</scope>
    <source>
        <strain evidence="1 2">NCTC10429</strain>
    </source>
</reference>
<proteinExistence type="predicted"/>
<protein>
    <submittedName>
        <fullName evidence="1">Right origin-binding protein</fullName>
    </submittedName>
</protein>
<sequence length="42" mass="4725">MDQAGIIRDLLIWLEGHLDQPLSLDQCSGESRLFQVALTENV</sequence>
<dbReference type="EMBL" id="UGEX01000002">
    <property type="protein sequence ID" value="STM57856.1"/>
    <property type="molecule type" value="Genomic_DNA"/>
</dbReference>
<organism evidence="1 2">
    <name type="scientific">Escherichia coli</name>
    <dbReference type="NCBI Taxonomy" id="562"/>
    <lineage>
        <taxon>Bacteria</taxon>
        <taxon>Pseudomonadati</taxon>
        <taxon>Pseudomonadota</taxon>
        <taxon>Gammaproteobacteria</taxon>
        <taxon>Enterobacterales</taxon>
        <taxon>Enterobacteriaceae</taxon>
        <taxon>Escherichia</taxon>
    </lineage>
</organism>
<accession>A0A377E2S4</accession>
<evidence type="ECO:0000313" key="2">
    <source>
        <dbReference type="Proteomes" id="UP000254088"/>
    </source>
</evidence>
<gene>
    <name evidence="1" type="primary">rob_1</name>
    <name evidence="1" type="ORF">NCTC10429_04449</name>
</gene>
<name>A0A377E2S4_ECOLX</name>
<evidence type="ECO:0000313" key="1">
    <source>
        <dbReference type="EMBL" id="STM57856.1"/>
    </source>
</evidence>
<dbReference type="Proteomes" id="UP000254088">
    <property type="component" value="Unassembled WGS sequence"/>
</dbReference>